<dbReference type="GO" id="GO:0006298">
    <property type="term" value="P:mismatch repair"/>
    <property type="evidence" value="ECO:0007669"/>
    <property type="project" value="TreeGrafter"/>
</dbReference>
<dbReference type="Proteomes" id="UP000581135">
    <property type="component" value="Unassembled WGS sequence"/>
</dbReference>
<dbReference type="SUPFAM" id="SSF55811">
    <property type="entry name" value="Nudix"/>
    <property type="match status" value="1"/>
</dbReference>
<dbReference type="SMART" id="SM00478">
    <property type="entry name" value="ENDO3c"/>
    <property type="match status" value="1"/>
</dbReference>
<dbReference type="GO" id="GO:0032357">
    <property type="term" value="F:oxidized purine DNA binding"/>
    <property type="evidence" value="ECO:0007669"/>
    <property type="project" value="TreeGrafter"/>
</dbReference>
<evidence type="ECO:0000256" key="9">
    <source>
        <dbReference type="ARBA" id="ARBA00022801"/>
    </source>
</evidence>
<dbReference type="PROSITE" id="PS00764">
    <property type="entry name" value="ENDONUCLEASE_III_1"/>
    <property type="match status" value="1"/>
</dbReference>
<evidence type="ECO:0000313" key="17">
    <source>
        <dbReference type="Proteomes" id="UP000581135"/>
    </source>
</evidence>
<dbReference type="PANTHER" id="PTHR42944">
    <property type="entry name" value="ADENINE DNA GLYCOSYLASE"/>
    <property type="match status" value="1"/>
</dbReference>
<dbReference type="InterPro" id="IPR000445">
    <property type="entry name" value="HhH_motif"/>
</dbReference>
<evidence type="ECO:0000313" key="16">
    <source>
        <dbReference type="EMBL" id="MBB3065954.1"/>
    </source>
</evidence>
<dbReference type="InterPro" id="IPR044298">
    <property type="entry name" value="MIG/MutY"/>
</dbReference>
<dbReference type="GO" id="GO:0006284">
    <property type="term" value="P:base-excision repair"/>
    <property type="evidence" value="ECO:0007669"/>
    <property type="project" value="UniProtKB-UniRule"/>
</dbReference>
<sequence length="352" mass="39114">MTKNNRDLPGALLAWYNRHARRLPWRAPPGAKPDPYRVWLSEIMLQQTTVVTVGPYFERFVARWPSVQALAASPLEEILTEWAGLGYYARARNLHRAAQMVTDKFDGRFPDDEAGLKSLPGIGDYTAAAIAAIAFDRPAAVLDGNIERVTSRLYAITEPLPGVKPVLRRLVAEITPRQRPGDFAQAMMDLGAMVCQPARPRCLLCPLVRFCEGSAQGIAAELPRKAAKKARPTRHGIAFWITDEQGRVLLRKRPEKGLLGSMTEIPSTDWREDKPSQNAAANAAPLALDWSPLQGRVRHVFTHFSLELEIWSADVEGSAAPEGTFWCRLDDLGNQALPSLMRKIVKHVLTAK</sequence>
<keyword evidence="17" id="KW-1185">Reference proteome</keyword>
<evidence type="ECO:0000256" key="5">
    <source>
        <dbReference type="ARBA" id="ARBA00022023"/>
    </source>
</evidence>
<evidence type="ECO:0000256" key="4">
    <source>
        <dbReference type="ARBA" id="ARBA00012045"/>
    </source>
</evidence>
<dbReference type="Pfam" id="PF00730">
    <property type="entry name" value="HhH-GPD"/>
    <property type="match status" value="1"/>
</dbReference>
<evidence type="ECO:0000256" key="10">
    <source>
        <dbReference type="ARBA" id="ARBA00023004"/>
    </source>
</evidence>
<evidence type="ECO:0000256" key="7">
    <source>
        <dbReference type="ARBA" id="ARBA00022723"/>
    </source>
</evidence>
<dbReference type="FunFam" id="1.10.340.30:FF:000002">
    <property type="entry name" value="Adenine DNA glycosylase"/>
    <property type="match status" value="1"/>
</dbReference>
<evidence type="ECO:0000259" key="15">
    <source>
        <dbReference type="SMART" id="SM00478"/>
    </source>
</evidence>
<accession>A0A839SW94</accession>
<dbReference type="RefSeq" id="WP_183416783.1">
    <property type="nucleotide sequence ID" value="NZ_JACHXA010000006.1"/>
</dbReference>
<dbReference type="InterPro" id="IPR015797">
    <property type="entry name" value="NUDIX_hydrolase-like_dom_sf"/>
</dbReference>
<dbReference type="GO" id="GO:0034039">
    <property type="term" value="F:8-oxo-7,8-dihydroguanine DNA N-glycosylase activity"/>
    <property type="evidence" value="ECO:0007669"/>
    <property type="project" value="TreeGrafter"/>
</dbReference>
<dbReference type="EC" id="3.2.2.31" evidence="4 14"/>
<comment type="cofactor">
    <cofactor evidence="14">
        <name>[4Fe-4S] cluster</name>
        <dbReference type="ChEBI" id="CHEBI:49883"/>
    </cofactor>
    <text evidence="14">Binds 1 [4Fe-4S] cluster.</text>
</comment>
<dbReference type="InterPro" id="IPR003265">
    <property type="entry name" value="HhH-GPD_domain"/>
</dbReference>
<evidence type="ECO:0000256" key="8">
    <source>
        <dbReference type="ARBA" id="ARBA00022763"/>
    </source>
</evidence>
<evidence type="ECO:0000256" key="11">
    <source>
        <dbReference type="ARBA" id="ARBA00023014"/>
    </source>
</evidence>
<dbReference type="CDD" id="cd03431">
    <property type="entry name" value="NUDIX_DNA_Glycosylase_C-MutY"/>
    <property type="match status" value="1"/>
</dbReference>
<feature type="domain" description="HhH-GPD" evidence="15">
    <location>
        <begin position="44"/>
        <end position="193"/>
    </location>
</feature>
<dbReference type="Pfam" id="PF14815">
    <property type="entry name" value="NUDIX_4"/>
    <property type="match status" value="1"/>
</dbReference>
<dbReference type="AlphaFoldDB" id="A0A839SW94"/>
<keyword evidence="12" id="KW-0234">DNA repair</keyword>
<dbReference type="InterPro" id="IPR029119">
    <property type="entry name" value="MutY_C"/>
</dbReference>
<comment type="caution">
    <text evidence="16">The sequence shown here is derived from an EMBL/GenBank/DDBJ whole genome shotgun (WGS) entry which is preliminary data.</text>
</comment>
<protein>
    <recommendedName>
        <fullName evidence="5 14">Adenine DNA glycosylase</fullName>
        <ecNumber evidence="4 14">3.2.2.31</ecNumber>
    </recommendedName>
</protein>
<organism evidence="16 17">
    <name type="scientific">Limibacillus halophilus</name>
    <dbReference type="NCBI Taxonomy" id="1579333"/>
    <lineage>
        <taxon>Bacteria</taxon>
        <taxon>Pseudomonadati</taxon>
        <taxon>Pseudomonadota</taxon>
        <taxon>Alphaproteobacteria</taxon>
        <taxon>Rhodospirillales</taxon>
        <taxon>Rhodovibrionaceae</taxon>
        <taxon>Limibacillus</taxon>
    </lineage>
</organism>
<dbReference type="Gene3D" id="1.10.1670.10">
    <property type="entry name" value="Helix-hairpin-Helix base-excision DNA repair enzymes (C-terminal)"/>
    <property type="match status" value="1"/>
</dbReference>
<evidence type="ECO:0000256" key="3">
    <source>
        <dbReference type="ARBA" id="ARBA00008343"/>
    </source>
</evidence>
<dbReference type="NCBIfam" id="TIGR01084">
    <property type="entry name" value="mutY"/>
    <property type="match status" value="1"/>
</dbReference>
<gene>
    <name evidence="16" type="ORF">FHR98_002257</name>
</gene>
<keyword evidence="6" id="KW-0004">4Fe-4S</keyword>
<name>A0A839SW94_9PROT</name>
<evidence type="ECO:0000256" key="12">
    <source>
        <dbReference type="ARBA" id="ARBA00023204"/>
    </source>
</evidence>
<keyword evidence="11" id="KW-0411">Iron-sulfur</keyword>
<dbReference type="GO" id="GO:0051539">
    <property type="term" value="F:4 iron, 4 sulfur cluster binding"/>
    <property type="evidence" value="ECO:0007669"/>
    <property type="project" value="UniProtKB-UniRule"/>
</dbReference>
<evidence type="ECO:0000256" key="1">
    <source>
        <dbReference type="ARBA" id="ARBA00000843"/>
    </source>
</evidence>
<keyword evidence="10 14" id="KW-0408">Iron</keyword>
<keyword evidence="7" id="KW-0479">Metal-binding</keyword>
<dbReference type="EMBL" id="JACHXA010000006">
    <property type="protein sequence ID" value="MBB3065954.1"/>
    <property type="molecule type" value="Genomic_DNA"/>
</dbReference>
<comment type="similarity">
    <text evidence="3 14">Belongs to the Nth/MutY family.</text>
</comment>
<dbReference type="InterPro" id="IPR011257">
    <property type="entry name" value="DNA_glycosylase"/>
</dbReference>
<dbReference type="InterPro" id="IPR004036">
    <property type="entry name" value="Endonuclease-III-like_CS2"/>
</dbReference>
<dbReference type="InterPro" id="IPR004035">
    <property type="entry name" value="Endouclease-III_FeS-bd_BS"/>
</dbReference>
<reference evidence="16 17" key="1">
    <citation type="submission" date="2020-08" db="EMBL/GenBank/DDBJ databases">
        <title>Genomic Encyclopedia of Type Strains, Phase III (KMG-III): the genomes of soil and plant-associated and newly described type strains.</title>
        <authorList>
            <person name="Whitman W."/>
        </authorList>
    </citation>
    <scope>NUCLEOTIDE SEQUENCE [LARGE SCALE GENOMIC DNA]</scope>
    <source>
        <strain evidence="16 17">CECT 8803</strain>
    </source>
</reference>
<dbReference type="InterPro" id="IPR005760">
    <property type="entry name" value="A/G_AdeGlyc_MutY"/>
</dbReference>
<dbReference type="InterPro" id="IPR023170">
    <property type="entry name" value="HhH_base_excis_C"/>
</dbReference>
<dbReference type="CDD" id="cd00056">
    <property type="entry name" value="ENDO3c"/>
    <property type="match status" value="1"/>
</dbReference>
<dbReference type="Gene3D" id="3.90.79.10">
    <property type="entry name" value="Nucleoside Triphosphate Pyrophosphohydrolase"/>
    <property type="match status" value="1"/>
</dbReference>
<dbReference type="GO" id="GO:0000701">
    <property type="term" value="F:purine-specific mismatch base pair DNA N-glycosylase activity"/>
    <property type="evidence" value="ECO:0007669"/>
    <property type="project" value="UniProtKB-EC"/>
</dbReference>
<dbReference type="PANTHER" id="PTHR42944:SF1">
    <property type="entry name" value="ADENINE DNA GLYCOSYLASE"/>
    <property type="match status" value="1"/>
</dbReference>
<dbReference type="GO" id="GO:0035485">
    <property type="term" value="F:adenine/guanine mispair binding"/>
    <property type="evidence" value="ECO:0007669"/>
    <property type="project" value="TreeGrafter"/>
</dbReference>
<keyword evidence="9 16" id="KW-0378">Hydrolase</keyword>
<comment type="catalytic activity">
    <reaction evidence="1 14">
        <text>Hydrolyzes free adenine bases from 7,8-dihydro-8-oxoguanine:adenine mismatched double-stranded DNA, leaving an apurinic site.</text>
        <dbReference type="EC" id="3.2.2.31"/>
    </reaction>
</comment>
<dbReference type="PROSITE" id="PS01155">
    <property type="entry name" value="ENDONUCLEASE_III_2"/>
    <property type="match status" value="1"/>
</dbReference>
<keyword evidence="13 14" id="KW-0326">Glycosidase</keyword>
<comment type="function">
    <text evidence="2">Adenine glycosylase active on G-A mispairs. MutY also corrects error-prone DNA synthesis past GO lesions which are due to the oxidatively damaged form of guanine: 7,8-dihydro-8-oxoguanine (8-oxo-dGTP).</text>
</comment>
<evidence type="ECO:0000256" key="6">
    <source>
        <dbReference type="ARBA" id="ARBA00022485"/>
    </source>
</evidence>
<dbReference type="Pfam" id="PF00633">
    <property type="entry name" value="HHH"/>
    <property type="match status" value="1"/>
</dbReference>
<dbReference type="GO" id="GO:0046872">
    <property type="term" value="F:metal ion binding"/>
    <property type="evidence" value="ECO:0007669"/>
    <property type="project" value="UniProtKB-UniRule"/>
</dbReference>
<keyword evidence="8 14" id="KW-0227">DNA damage</keyword>
<evidence type="ECO:0000256" key="14">
    <source>
        <dbReference type="RuleBase" id="RU365096"/>
    </source>
</evidence>
<proteinExistence type="inferred from homology"/>
<dbReference type="Gene3D" id="1.10.340.30">
    <property type="entry name" value="Hypothetical protein, domain 2"/>
    <property type="match status" value="1"/>
</dbReference>
<dbReference type="SUPFAM" id="SSF48150">
    <property type="entry name" value="DNA-glycosylase"/>
    <property type="match status" value="1"/>
</dbReference>
<evidence type="ECO:0000256" key="2">
    <source>
        <dbReference type="ARBA" id="ARBA00002933"/>
    </source>
</evidence>
<evidence type="ECO:0000256" key="13">
    <source>
        <dbReference type="ARBA" id="ARBA00023295"/>
    </source>
</evidence>